<evidence type="ECO:0000256" key="3">
    <source>
        <dbReference type="ARBA" id="ARBA00023239"/>
    </source>
</evidence>
<comment type="similarity">
    <text evidence="2 4">Belongs to the pterin-4-alpha-carbinolamine dehydratase family.</text>
</comment>
<dbReference type="OrthoDB" id="5294615at2"/>
<dbReference type="EC" id="4.2.1.96" evidence="4"/>
<comment type="caution">
    <text evidence="5">The sequence shown here is derived from an EMBL/GenBank/DDBJ whole genome shotgun (WGS) entry which is preliminary data.</text>
</comment>
<dbReference type="GO" id="GO:0008124">
    <property type="term" value="F:4-alpha-hydroxytetrahydrobiopterin dehydratase activity"/>
    <property type="evidence" value="ECO:0007669"/>
    <property type="project" value="UniProtKB-UniRule"/>
</dbReference>
<dbReference type="InterPro" id="IPR001533">
    <property type="entry name" value="Pterin_deHydtase"/>
</dbReference>
<dbReference type="Pfam" id="PF01329">
    <property type="entry name" value="Pterin_4a"/>
    <property type="match status" value="1"/>
</dbReference>
<dbReference type="STRING" id="90241.B0682_06765"/>
<accession>A0A1T0CDA8</accession>
<evidence type="ECO:0000256" key="4">
    <source>
        <dbReference type="HAMAP-Rule" id="MF_00434"/>
    </source>
</evidence>
<name>A0A1T0CDA8_9GAMM</name>
<evidence type="ECO:0000256" key="2">
    <source>
        <dbReference type="ARBA" id="ARBA00006472"/>
    </source>
</evidence>
<dbReference type="InterPro" id="IPR036428">
    <property type="entry name" value="PCD_sf"/>
</dbReference>
<evidence type="ECO:0000313" key="5">
    <source>
        <dbReference type="EMBL" id="OOS20327.1"/>
    </source>
</evidence>
<dbReference type="Gene3D" id="3.30.1360.20">
    <property type="entry name" value="Transcriptional coactivator/pterin dehydratase"/>
    <property type="match status" value="1"/>
</dbReference>
<dbReference type="AlphaFoldDB" id="A0A1T0CDA8"/>
<comment type="catalytic activity">
    <reaction evidence="1 4">
        <text>(4aS,6R)-4a-hydroxy-L-erythro-5,6,7,8-tetrahydrobiopterin = (6R)-L-erythro-6,7-dihydrobiopterin + H2O</text>
        <dbReference type="Rhea" id="RHEA:11920"/>
        <dbReference type="ChEBI" id="CHEBI:15377"/>
        <dbReference type="ChEBI" id="CHEBI:15642"/>
        <dbReference type="ChEBI" id="CHEBI:43120"/>
        <dbReference type="EC" id="4.2.1.96"/>
    </reaction>
</comment>
<dbReference type="PANTHER" id="PTHR12599">
    <property type="entry name" value="PTERIN-4-ALPHA-CARBINOLAMINE DEHYDRATASE"/>
    <property type="match status" value="1"/>
</dbReference>
<protein>
    <recommendedName>
        <fullName evidence="4">Putative pterin-4-alpha-carbinolamine dehydratase</fullName>
        <shortName evidence="4">PHS</shortName>
        <ecNumber evidence="4">4.2.1.96</ecNumber>
    </recommendedName>
    <alternativeName>
        <fullName evidence="4">4-alpha-hydroxy-tetrahydropterin dehydratase</fullName>
    </alternativeName>
    <alternativeName>
        <fullName evidence="4">Pterin carbinolamine dehydratase</fullName>
        <shortName evidence="4">PCD</shortName>
    </alternativeName>
</protein>
<gene>
    <name evidence="5" type="ORF">B0682_06765</name>
</gene>
<organism evidence="5 6">
    <name type="scientific">Lwoffella lincolnii</name>
    <dbReference type="NCBI Taxonomy" id="90241"/>
    <lineage>
        <taxon>Bacteria</taxon>
        <taxon>Pseudomonadati</taxon>
        <taxon>Pseudomonadota</taxon>
        <taxon>Gammaproteobacteria</taxon>
        <taxon>Moraxellales</taxon>
        <taxon>Moraxellaceae</taxon>
        <taxon>Lwoffella</taxon>
    </lineage>
</organism>
<evidence type="ECO:0000313" key="6">
    <source>
        <dbReference type="Proteomes" id="UP000191094"/>
    </source>
</evidence>
<dbReference type="RefSeq" id="WP_078307681.1">
    <property type="nucleotide sequence ID" value="NZ_CP147511.1"/>
</dbReference>
<proteinExistence type="inferred from homology"/>
<reference evidence="5 6" key="1">
    <citation type="submission" date="2017-02" db="EMBL/GenBank/DDBJ databases">
        <title>Draft genome sequence of Moraxella lincolnii CCUG 9405T type strain.</title>
        <authorList>
            <person name="Salva-Serra F."/>
            <person name="Engstrom-Jakobsson H."/>
            <person name="Thorell K."/>
            <person name="Jaen-Luchoro D."/>
            <person name="Gonzales-Siles L."/>
            <person name="Karlsson R."/>
            <person name="Yazdan S."/>
            <person name="Boulund F."/>
            <person name="Johnning A."/>
            <person name="Engstrand L."/>
            <person name="Kristiansson E."/>
            <person name="Moore E."/>
        </authorList>
    </citation>
    <scope>NUCLEOTIDE SEQUENCE [LARGE SCALE GENOMIC DNA]</scope>
    <source>
        <strain evidence="5 6">CCUG 9405</strain>
    </source>
</reference>
<dbReference type="EMBL" id="MUYT01000008">
    <property type="protein sequence ID" value="OOS20327.1"/>
    <property type="molecule type" value="Genomic_DNA"/>
</dbReference>
<sequence>MSHLTDDQVALQLQDLMGWVKDGNAISITYQFADFVQAISFMTEVAFYAESLGHYPNWHHHYNLVKIQLTTHDVNGITSHDIRLAKKMHDIARTKRLANEASVD</sequence>
<dbReference type="GO" id="GO:0006729">
    <property type="term" value="P:tetrahydrobiopterin biosynthetic process"/>
    <property type="evidence" value="ECO:0007669"/>
    <property type="project" value="InterPro"/>
</dbReference>
<dbReference type="PANTHER" id="PTHR12599:SF0">
    <property type="entry name" value="PTERIN-4-ALPHA-CARBINOLAMINE DEHYDRATASE"/>
    <property type="match status" value="1"/>
</dbReference>
<dbReference type="NCBIfam" id="NF002017">
    <property type="entry name" value="PRK00823.1-2"/>
    <property type="match status" value="1"/>
</dbReference>
<keyword evidence="6" id="KW-1185">Reference proteome</keyword>
<evidence type="ECO:0000256" key="1">
    <source>
        <dbReference type="ARBA" id="ARBA00001554"/>
    </source>
</evidence>
<dbReference type="SUPFAM" id="SSF55248">
    <property type="entry name" value="PCD-like"/>
    <property type="match status" value="1"/>
</dbReference>
<keyword evidence="3 4" id="KW-0456">Lyase</keyword>
<dbReference type="HAMAP" id="MF_00434">
    <property type="entry name" value="Pterin_4_alpha"/>
    <property type="match status" value="1"/>
</dbReference>
<dbReference type="Proteomes" id="UP000191094">
    <property type="component" value="Unassembled WGS sequence"/>
</dbReference>